<feature type="transmembrane region" description="Helical" evidence="2">
    <location>
        <begin position="91"/>
        <end position="111"/>
    </location>
</feature>
<sequence>MTEHNHNNVDKVYTEAAVRDGESVEYTSTTTYGGVVKEDKAGANISWSAVIAGAITFIALSILLSLIGSAIGFGVPNFTANEPFAGLTVSMVIWFVVSLIVSLGGAGYVAGVAAGRGGLVHGFLTWAVSLFLSTWLAFSALSGVFGLVGNVVGGTLGAAGNAVSTVATTAGDAIGSVASTAGSAVGNLTQEAFDSIAAEINIEDTADVEEEVLKALENSDVPQFQPNFLQSQIDLTIDEIKDAGRRIVIDGEDAQAVVSEVGQSIEDRITDIAADVDRDDLEKVISENTDLSKQEVEKAVDNLIESYNESAEKVQTALADADTRLQELSTQASEKAEEVSEQADEIVSQAVEVSEDVSNEVSKYSLYLFLGLVLGCVFTTMMGKAGVKSSDKYFEIVNK</sequence>
<keyword evidence="1" id="KW-0175">Coiled coil</keyword>
<dbReference type="Gene3D" id="1.20.120.20">
    <property type="entry name" value="Apolipoprotein"/>
    <property type="match status" value="1"/>
</dbReference>
<keyword evidence="2" id="KW-0472">Membrane</keyword>
<protein>
    <submittedName>
        <fullName evidence="3">Uncharacterized protein</fullName>
    </submittedName>
</protein>
<dbReference type="OrthoDB" id="2154696at2"/>
<comment type="caution">
    <text evidence="3">The sequence shown here is derived from an EMBL/GenBank/DDBJ whole genome shotgun (WGS) entry which is preliminary data.</text>
</comment>
<dbReference type="RefSeq" id="WP_006701240.1">
    <property type="nucleotide sequence ID" value="NZ_PKHE01000008.1"/>
</dbReference>
<evidence type="ECO:0000313" key="4">
    <source>
        <dbReference type="Proteomes" id="UP000234384"/>
    </source>
</evidence>
<dbReference type="EMBL" id="PKHE01000008">
    <property type="protein sequence ID" value="PKY89159.1"/>
    <property type="molecule type" value="Genomic_DNA"/>
</dbReference>
<evidence type="ECO:0000256" key="1">
    <source>
        <dbReference type="SAM" id="Coils"/>
    </source>
</evidence>
<name>A0A2I1K0H3_9LACT</name>
<feature type="transmembrane region" description="Helical" evidence="2">
    <location>
        <begin position="364"/>
        <end position="383"/>
    </location>
</feature>
<keyword evidence="2" id="KW-1133">Transmembrane helix</keyword>
<feature type="transmembrane region" description="Helical" evidence="2">
    <location>
        <begin position="47"/>
        <end position="71"/>
    </location>
</feature>
<keyword evidence="2" id="KW-0812">Transmembrane</keyword>
<proteinExistence type="predicted"/>
<feature type="transmembrane region" description="Helical" evidence="2">
    <location>
        <begin position="123"/>
        <end position="148"/>
    </location>
</feature>
<reference evidence="3 4" key="1">
    <citation type="submission" date="2017-12" db="EMBL/GenBank/DDBJ databases">
        <title>Phylogenetic diversity of female urinary microbiome.</title>
        <authorList>
            <person name="Thomas-White K."/>
            <person name="Wolfe A.J."/>
        </authorList>
    </citation>
    <scope>NUCLEOTIDE SEQUENCE [LARGE SCALE GENOMIC DNA]</scope>
    <source>
        <strain evidence="3 4">UMB0898</strain>
    </source>
</reference>
<feature type="coiled-coil region" evidence="1">
    <location>
        <begin position="293"/>
        <end position="345"/>
    </location>
</feature>
<evidence type="ECO:0000313" key="3">
    <source>
        <dbReference type="EMBL" id="PKY89159.1"/>
    </source>
</evidence>
<evidence type="ECO:0000256" key="2">
    <source>
        <dbReference type="SAM" id="Phobius"/>
    </source>
</evidence>
<dbReference type="Proteomes" id="UP000234384">
    <property type="component" value="Unassembled WGS sequence"/>
</dbReference>
<dbReference type="AlphaFoldDB" id="A0A2I1K0H3"/>
<gene>
    <name evidence="3" type="ORF">CYJ57_04255</name>
</gene>
<dbReference type="SUPFAM" id="SSF58113">
    <property type="entry name" value="Apolipoprotein A-I"/>
    <property type="match status" value="1"/>
</dbReference>
<organism evidence="3 4">
    <name type="scientific">Falseniella ignava</name>
    <dbReference type="NCBI Taxonomy" id="137730"/>
    <lineage>
        <taxon>Bacteria</taxon>
        <taxon>Bacillati</taxon>
        <taxon>Bacillota</taxon>
        <taxon>Bacilli</taxon>
        <taxon>Lactobacillales</taxon>
        <taxon>Aerococcaceae</taxon>
        <taxon>Falseniella</taxon>
    </lineage>
</organism>
<accession>A0A2I1K0H3</accession>